<dbReference type="InterPro" id="IPR001460">
    <property type="entry name" value="PCN-bd_Tpept"/>
</dbReference>
<dbReference type="EMBL" id="CP025570">
    <property type="protein sequence ID" value="AZZ39784.1"/>
    <property type="molecule type" value="Genomic_DNA"/>
</dbReference>
<evidence type="ECO:0000256" key="1">
    <source>
        <dbReference type="ARBA" id="ARBA00004370"/>
    </source>
</evidence>
<dbReference type="GO" id="GO:0005886">
    <property type="term" value="C:plasma membrane"/>
    <property type="evidence" value="ECO:0007669"/>
    <property type="project" value="TreeGrafter"/>
</dbReference>
<dbReference type="Gene3D" id="3.40.710.10">
    <property type="entry name" value="DD-peptidase/beta-lactamase superfamily"/>
    <property type="match status" value="1"/>
</dbReference>
<comment type="similarity">
    <text evidence="2">Belongs to the transpeptidase family.</text>
</comment>
<comment type="subcellular location">
    <subcellularLocation>
        <location evidence="1">Membrane</location>
    </subcellularLocation>
</comment>
<keyword evidence="3" id="KW-0472">Membrane</keyword>
<dbReference type="KEGG" id="aji:C0Z10_08495"/>
<name>A0A3T0S0A6_9ACTN</name>
<dbReference type="Pfam" id="PF03717">
    <property type="entry name" value="PBP_dimer"/>
    <property type="match status" value="1"/>
</dbReference>
<sequence length="624" mass="65375">MTSDRPGTARPARGSSAIGPRPRPPRHTALASQRGRLTLALVFILLAMSALAGRALQLQAIKAPAYAASAAKKIQQAYDLYPDRGQITDRNGTVLAASEPAVLVFADPLMISRNGVDERVSMGPLETQKAAAAPKAIAKVLARYLGGTPEDYREMVTSRKPDGTLARYSLVRKHVPSYTYDLIRKALAAGKWYGINATHDPVRTYPSGTLASNVIGFVNQDGVGAGGLEYSLNKQLSGTKGRESYEASTYGRIPLGRDTLVPAVNGTDYTLTLDASMQLTVQNALASAVANTRAASGEAIVMNVKTGEILAMASMPTFDSSKAGSATGNEMINHAVQDAYEPGSVQKVLTMAALADKGLVTADSHLVVPPSISSGGGTIKDAFSHGTLNLTTRGVIAYSSNIGTTLLTRKMDKATLARYLRSFGLGLTTGIGLPGEATGSVPGASMADFTRDQISFGQGLSVTAVQEAAAVAAIVNGGVYHSPTIIRSARNGDGEQVKVPGSASRRVISAKASAQVRDMMEAVVTLEPDRAVKGYRTIGKTGTAQRIDPSCHCYRGYTASFVGVGPAENPSILTYVVLNNPVKGHEGSGVALPVAQQIMSVALPRYGVEPSTTKAPRAVLEYQP</sequence>
<evidence type="ECO:0000313" key="8">
    <source>
        <dbReference type="Proteomes" id="UP000285875"/>
    </source>
</evidence>
<feature type="domain" description="Penicillin-binding protein dimerisation" evidence="6">
    <location>
        <begin position="81"/>
        <end position="253"/>
    </location>
</feature>
<evidence type="ECO:0000259" key="5">
    <source>
        <dbReference type="Pfam" id="PF00905"/>
    </source>
</evidence>
<accession>A0A3T0S0A6</accession>
<dbReference type="SUPFAM" id="SSF56601">
    <property type="entry name" value="beta-lactamase/transpeptidase-like"/>
    <property type="match status" value="1"/>
</dbReference>
<dbReference type="Gene3D" id="3.90.1310.10">
    <property type="entry name" value="Penicillin-binding protein 2a (Domain 2)"/>
    <property type="match status" value="1"/>
</dbReference>
<dbReference type="PANTHER" id="PTHR30627:SF1">
    <property type="entry name" value="PEPTIDOGLYCAN D,D-TRANSPEPTIDASE FTSI"/>
    <property type="match status" value="1"/>
</dbReference>
<feature type="region of interest" description="Disordered" evidence="4">
    <location>
        <begin position="1"/>
        <end position="28"/>
    </location>
</feature>
<dbReference type="InterPro" id="IPR005311">
    <property type="entry name" value="PBP_dimer"/>
</dbReference>
<evidence type="ECO:0000259" key="6">
    <source>
        <dbReference type="Pfam" id="PF03717"/>
    </source>
</evidence>
<evidence type="ECO:0000313" key="7">
    <source>
        <dbReference type="EMBL" id="AZZ39784.1"/>
    </source>
</evidence>
<dbReference type="GO" id="GO:0008658">
    <property type="term" value="F:penicillin binding"/>
    <property type="evidence" value="ECO:0007669"/>
    <property type="project" value="InterPro"/>
</dbReference>
<dbReference type="Gene3D" id="3.30.450.330">
    <property type="match status" value="1"/>
</dbReference>
<feature type="domain" description="Penicillin-binding protein transpeptidase" evidence="5">
    <location>
        <begin position="299"/>
        <end position="599"/>
    </location>
</feature>
<evidence type="ECO:0000256" key="4">
    <source>
        <dbReference type="SAM" id="MobiDB-lite"/>
    </source>
</evidence>
<dbReference type="GO" id="GO:0071555">
    <property type="term" value="P:cell wall organization"/>
    <property type="evidence" value="ECO:0007669"/>
    <property type="project" value="TreeGrafter"/>
</dbReference>
<dbReference type="InterPro" id="IPR012338">
    <property type="entry name" value="Beta-lactam/transpept-like"/>
</dbReference>
<reference evidence="8" key="1">
    <citation type="submission" date="2017-12" db="EMBL/GenBank/DDBJ databases">
        <title>Whole genome sequencing of Acidipropionibacterium jensenii strains JS279 and JS280.</title>
        <authorList>
            <person name="Deptula P."/>
            <person name="Laine P."/>
            <person name="Smolander O.-P."/>
            <person name="Paulin L."/>
            <person name="Auvinen P."/>
            <person name="Varmanen P."/>
        </authorList>
    </citation>
    <scope>NUCLEOTIDE SEQUENCE [LARGE SCALE GENOMIC DNA]</scope>
    <source>
        <strain evidence="8">JS280</strain>
    </source>
</reference>
<dbReference type="Proteomes" id="UP000285875">
    <property type="component" value="Chromosome"/>
</dbReference>
<evidence type="ECO:0000256" key="2">
    <source>
        <dbReference type="ARBA" id="ARBA00007171"/>
    </source>
</evidence>
<proteinExistence type="inferred from homology"/>
<dbReference type="PANTHER" id="PTHR30627">
    <property type="entry name" value="PEPTIDOGLYCAN D,D-TRANSPEPTIDASE"/>
    <property type="match status" value="1"/>
</dbReference>
<protein>
    <submittedName>
        <fullName evidence="7">Penicillin-binding protein 2</fullName>
    </submittedName>
</protein>
<gene>
    <name evidence="7" type="ORF">C0Z10_08495</name>
</gene>
<dbReference type="InterPro" id="IPR036138">
    <property type="entry name" value="PBP_dimer_sf"/>
</dbReference>
<dbReference type="AlphaFoldDB" id="A0A3T0S0A6"/>
<dbReference type="Pfam" id="PF00905">
    <property type="entry name" value="Transpeptidase"/>
    <property type="match status" value="1"/>
</dbReference>
<evidence type="ECO:0000256" key="3">
    <source>
        <dbReference type="ARBA" id="ARBA00023136"/>
    </source>
</evidence>
<organism evidence="7 8">
    <name type="scientific">Acidipropionibacterium jensenii</name>
    <dbReference type="NCBI Taxonomy" id="1749"/>
    <lineage>
        <taxon>Bacteria</taxon>
        <taxon>Bacillati</taxon>
        <taxon>Actinomycetota</taxon>
        <taxon>Actinomycetes</taxon>
        <taxon>Propionibacteriales</taxon>
        <taxon>Propionibacteriaceae</taxon>
        <taxon>Acidipropionibacterium</taxon>
    </lineage>
</organism>
<dbReference type="InterPro" id="IPR050515">
    <property type="entry name" value="Beta-lactam/transpept"/>
</dbReference>
<dbReference type="SUPFAM" id="SSF56519">
    <property type="entry name" value="Penicillin binding protein dimerisation domain"/>
    <property type="match status" value="1"/>
</dbReference>